<keyword evidence="6" id="KW-1185">Reference proteome</keyword>
<dbReference type="NCBIfam" id="TIGR03315">
    <property type="entry name" value="Se_ygfK"/>
    <property type="match status" value="1"/>
</dbReference>
<accession>J5URH9</accession>
<evidence type="ECO:0000256" key="1">
    <source>
        <dbReference type="ARBA" id="ARBA00022723"/>
    </source>
</evidence>
<dbReference type="Gene3D" id="1.10.1060.10">
    <property type="entry name" value="Alpha-helical ferredoxin"/>
    <property type="match status" value="1"/>
</dbReference>
<dbReference type="PROSITE" id="PS51379">
    <property type="entry name" value="4FE4S_FER_2"/>
    <property type="match status" value="2"/>
</dbReference>
<dbReference type="PRINTS" id="PR00419">
    <property type="entry name" value="ADXRDTASE"/>
</dbReference>
<evidence type="ECO:0000313" key="6">
    <source>
        <dbReference type="Proteomes" id="UP000005244"/>
    </source>
</evidence>
<name>J5URH9_9FIRM</name>
<keyword evidence="1" id="KW-0479">Metal-binding</keyword>
<sequence>MSELMRGIPFENIITWSLDEYKKMGSVFGIRKDKFYFNKSGKKQKIVLGDEISTIVGPAAGPNSQLAQNIVASYLSGARFMELKTVQKMDGKELQDCIARPCIYAEDECYNCEWSTELTVLMAYEEYVKAYFACIVLAKEFGISDSQDFAYNMSVGYDLEGIKLPKIDSYIENMKDASKTEIFNECKNFLKENISMFSKFTLEDLEKISPNICNSVTLSTLHGCPAEDIEKISYYLLTEKKVNAFIKCNPTLLGYEFARSMLDKMGYDYIAFDDHHFNNDLQYADAIAMFRRLLKVAENEGKAFGLKITNTFPVQVKKGELPSEEMYMAGRSLYLLSLSLASKLSTEFKGQLPMAYSGGADAFNIREIFETGVMPITVATTILKPGGYERFRQLAEETEDLMKDKYEGIDHEKLAKVVANIPNERRNHKLYREKAGNRKTDSELPLFDCYKAPCKDGGCPIEQQIPEYLKLVADKNYDKAIEVIANDNTAPTILGVLCAHHCQDRCTRVDYDKTLQIRDMKLIAADNAQDKFISNIKKVDLKTQNKVAVIGAGPVGIAVASYLRRNGVAVTVFEKLSKPYGIVSHIIPEFRISNKQIERDYQIAVNQGVEFRFNTEVKDSYENLQKEYKYVVVCTGAWEKGLSPVKEGADKIIDALEFLGEYKNSGKVAKAGKKIAVVGAGDVAMDCVRVASKLEGVEKAVLVYRRTEAYMPAAQEEVDHIKKEGIEIMELTAPVSFDGKTFKCEKMTLGDFDESGRKSVVGTGEILDLDFDTVVGATGARVDVSAFAENKLSVDKKGYAVLSTTNETSQKDVYVAGDCKSGPSTIVKGMGDAKKIALDIMSKENIKADFVKFDIVEDENELYKRRAILVLPQVGEKEGDRCLKCDQICEVCVQVCPNRANVMVEVDGYEMGHQIVHIDGMCNECGNCGVFCPHAGRPYKDKFTVFWTLYDFEESTNEGFYKKPDGTYLFRVGKDVVEYKKGGDNIPKQYINMLEQLEEKYSYYVIENIVERPFV</sequence>
<comment type="caution">
    <text evidence="5">The sequence shown here is derived from an EMBL/GenBank/DDBJ whole genome shotgun (WGS) entry which is preliminary data.</text>
</comment>
<dbReference type="PANTHER" id="PTHR42783">
    <property type="entry name" value="GLUTAMATE SYNTHASE [NADPH] SMALL CHAIN"/>
    <property type="match status" value="1"/>
</dbReference>
<organism evidence="5 6">
    <name type="scientific">Peptoanaerobacter stomatis</name>
    <dbReference type="NCBI Taxonomy" id="796937"/>
    <lineage>
        <taxon>Bacteria</taxon>
        <taxon>Bacillati</taxon>
        <taxon>Bacillota</taxon>
        <taxon>Clostridia</taxon>
        <taxon>Peptostreptococcales</taxon>
        <taxon>Filifactoraceae</taxon>
        <taxon>Peptoanaerobacter</taxon>
    </lineage>
</organism>
<dbReference type="InterPro" id="IPR017896">
    <property type="entry name" value="4Fe4S_Fe-S-bd"/>
</dbReference>
<dbReference type="GO" id="GO:0051536">
    <property type="term" value="F:iron-sulfur cluster binding"/>
    <property type="evidence" value="ECO:0007669"/>
    <property type="project" value="UniProtKB-KW"/>
</dbReference>
<reference evidence="5 6" key="1">
    <citation type="submission" date="2012-07" db="EMBL/GenBank/DDBJ databases">
        <authorList>
            <person name="Durkin A.S."/>
            <person name="McCorrison J."/>
            <person name="Torralba M."/>
            <person name="Gillis M."/>
            <person name="Methe B."/>
            <person name="Sutton G."/>
            <person name="Nelson K.E."/>
        </authorList>
    </citation>
    <scope>NUCLEOTIDE SEQUENCE [LARGE SCALE GENOMIC DNA]</scope>
    <source>
        <strain evidence="5 6">OBRC8</strain>
    </source>
</reference>
<evidence type="ECO:0000256" key="3">
    <source>
        <dbReference type="ARBA" id="ARBA00023014"/>
    </source>
</evidence>
<dbReference type="AlphaFoldDB" id="J5URH9"/>
<evidence type="ECO:0000259" key="4">
    <source>
        <dbReference type="PROSITE" id="PS51379"/>
    </source>
</evidence>
<keyword evidence="3" id="KW-0411">Iron-sulfur</keyword>
<dbReference type="Gene3D" id="3.50.50.60">
    <property type="entry name" value="FAD/NAD(P)-binding domain"/>
    <property type="match status" value="2"/>
</dbReference>
<proteinExistence type="predicted"/>
<dbReference type="SUPFAM" id="SSF51395">
    <property type="entry name" value="FMN-linked oxidoreductases"/>
    <property type="match status" value="1"/>
</dbReference>
<dbReference type="InterPro" id="IPR028261">
    <property type="entry name" value="DPD_II"/>
</dbReference>
<dbReference type="Proteomes" id="UP000005244">
    <property type="component" value="Unassembled WGS sequence"/>
</dbReference>
<dbReference type="InterPro" id="IPR017900">
    <property type="entry name" value="4Fe4S_Fe_S_CS"/>
</dbReference>
<feature type="domain" description="4Fe-4S ferredoxin-type" evidence="4">
    <location>
        <begin position="912"/>
        <end position="942"/>
    </location>
</feature>
<evidence type="ECO:0000256" key="2">
    <source>
        <dbReference type="ARBA" id="ARBA00023004"/>
    </source>
</evidence>
<feature type="domain" description="4Fe-4S ferredoxin-type" evidence="4">
    <location>
        <begin position="875"/>
        <end position="906"/>
    </location>
</feature>
<dbReference type="InterPro" id="IPR017701">
    <property type="entry name" value="Se_rdtase_YgfK"/>
</dbReference>
<dbReference type="RefSeq" id="WP_009530258.1">
    <property type="nucleotide sequence ID" value="NZ_ALNK01000005.1"/>
</dbReference>
<dbReference type="Pfam" id="PF07992">
    <property type="entry name" value="Pyr_redox_2"/>
    <property type="match status" value="1"/>
</dbReference>
<protein>
    <submittedName>
        <fullName evidence="5">Putative selenate reductase, YgfK subunit</fullName>
    </submittedName>
</protein>
<dbReference type="InterPro" id="IPR023753">
    <property type="entry name" value="FAD/NAD-binding_dom"/>
</dbReference>
<dbReference type="Pfam" id="PF14691">
    <property type="entry name" value="Fer4_20"/>
    <property type="match status" value="1"/>
</dbReference>
<dbReference type="InterPro" id="IPR009051">
    <property type="entry name" value="Helical_ferredxn"/>
</dbReference>
<dbReference type="PATRIC" id="fig|796941.3.peg.207"/>
<dbReference type="GO" id="GO:0046872">
    <property type="term" value="F:metal ion binding"/>
    <property type="evidence" value="ECO:0007669"/>
    <property type="project" value="UniProtKB-KW"/>
</dbReference>
<gene>
    <name evidence="5" type="ORF">HMPREF1143_1253</name>
</gene>
<dbReference type="SUPFAM" id="SSF51971">
    <property type="entry name" value="Nucleotide-binding domain"/>
    <property type="match status" value="1"/>
</dbReference>
<keyword evidence="2" id="KW-0408">Iron</keyword>
<dbReference type="EMBL" id="ALNK01000005">
    <property type="protein sequence ID" value="EJU24564.1"/>
    <property type="molecule type" value="Genomic_DNA"/>
</dbReference>
<dbReference type="GO" id="GO:0016491">
    <property type="term" value="F:oxidoreductase activity"/>
    <property type="evidence" value="ECO:0007669"/>
    <property type="project" value="InterPro"/>
</dbReference>
<dbReference type="SUPFAM" id="SSF54862">
    <property type="entry name" value="4Fe-4S ferredoxins"/>
    <property type="match status" value="1"/>
</dbReference>
<dbReference type="InterPro" id="IPR036188">
    <property type="entry name" value="FAD/NAD-bd_sf"/>
</dbReference>
<dbReference type="PANTHER" id="PTHR42783:SF3">
    <property type="entry name" value="GLUTAMATE SYNTHASE [NADPH] SMALL CHAIN-RELATED"/>
    <property type="match status" value="1"/>
</dbReference>
<dbReference type="PROSITE" id="PS00198">
    <property type="entry name" value="4FE4S_FER_1"/>
    <property type="match status" value="1"/>
</dbReference>
<evidence type="ECO:0000313" key="5">
    <source>
        <dbReference type="EMBL" id="EJU24564.1"/>
    </source>
</evidence>
<dbReference type="SUPFAM" id="SSF46548">
    <property type="entry name" value="alpha-helical ferredoxin"/>
    <property type="match status" value="1"/>
</dbReference>